<accession>A0ACC6ICF1</accession>
<protein>
    <submittedName>
        <fullName evidence="1">Uncharacterized protein</fullName>
    </submittedName>
</protein>
<evidence type="ECO:0000313" key="1">
    <source>
        <dbReference type="EMBL" id="MDR6208328.1"/>
    </source>
</evidence>
<dbReference type="Proteomes" id="UP001261666">
    <property type="component" value="Unassembled WGS sequence"/>
</dbReference>
<gene>
    <name evidence="1" type="ORF">QE364_000016</name>
</gene>
<comment type="caution">
    <text evidence="1">The sequence shown here is derived from an EMBL/GenBank/DDBJ whole genome shotgun (WGS) entry which is preliminary data.</text>
</comment>
<dbReference type="EMBL" id="JAVIZJ010000001">
    <property type="protein sequence ID" value="MDR6208328.1"/>
    <property type="molecule type" value="Genomic_DNA"/>
</dbReference>
<keyword evidence="2" id="KW-1185">Reference proteome</keyword>
<sequence>MADRTLGTVSSMKILRTAALITVGKKLYDESRKPQNKAKIDRAVQSLRDRRAGGKRSR</sequence>
<reference evidence="1" key="1">
    <citation type="submission" date="2023-08" db="EMBL/GenBank/DDBJ databases">
        <title>Functional and genomic diversity of the sorghum phyllosphere microbiome.</title>
        <authorList>
            <person name="Shade A."/>
        </authorList>
    </citation>
    <scope>NUCLEOTIDE SEQUENCE</scope>
    <source>
        <strain evidence="1">SORGH_AS_0885</strain>
    </source>
</reference>
<evidence type="ECO:0000313" key="2">
    <source>
        <dbReference type="Proteomes" id="UP001261666"/>
    </source>
</evidence>
<name>A0ACC6ICF1_9ACTN</name>
<proteinExistence type="predicted"/>
<organism evidence="1 2">
    <name type="scientific">Nocardioides zeae</name>
    <dbReference type="NCBI Taxonomy" id="1457234"/>
    <lineage>
        <taxon>Bacteria</taxon>
        <taxon>Bacillati</taxon>
        <taxon>Actinomycetota</taxon>
        <taxon>Actinomycetes</taxon>
        <taxon>Propionibacteriales</taxon>
        <taxon>Nocardioidaceae</taxon>
        <taxon>Nocardioides</taxon>
    </lineage>
</organism>